<dbReference type="PANTHER" id="PTHR30026:SF20">
    <property type="entry name" value="OUTER MEMBRANE PROTEIN TOLC"/>
    <property type="match status" value="1"/>
</dbReference>
<sequence>MKRLRLLCLTVALATTVFSSTVFADAVQPTQRLLDVNTAIDMTIKNSYSIKKIDTGIQQAKNNYTDSLRNAAGYSDTIPYVRGDTKLSLIKARDFTQAEYSYAIFQYTNIKEVAKNQLRFSVHQLYSGLISVKEGIDVEQQNVNNLEEQYKKAQLQLQLGVASPVDVKNSEASYVAEKAKLNKLQRQYDGLLKQLNQLMGVDIDTKYSGFTNDNLSTGINVKKYDDYVNDAITNRVEIKNDNENINTKKSEFESIRGMYPYDTNPQYKIYKYYVDDAKNKLDTDKINISIGINSLYNDLQLKIKKLQPEQKKYDSAKTTYNKALQSYNLGLISKIDFDRAAVGFKAEEIALKSIQRDIWLAQTKLEYASDIGVDATSLMPQNSGN</sequence>
<dbReference type="HOGENOM" id="CLU_054015_0_0_9"/>
<dbReference type="RefSeq" id="WP_029162731.1">
    <property type="nucleotide sequence ID" value="NZ_CP009933.1"/>
</dbReference>
<dbReference type="EMBL" id="CP009933">
    <property type="protein sequence ID" value="AKA70845.1"/>
    <property type="molecule type" value="Genomic_DNA"/>
</dbReference>
<reference evidence="8 9" key="1">
    <citation type="journal article" date="2015" name="J. Biotechnol.">
        <title>Complete genome sequence of a malodorant-producing acetogen, Clostridium scatologenes ATCC 25775(T).</title>
        <authorList>
            <person name="Zhu Z."/>
            <person name="Guo T."/>
            <person name="Zheng H."/>
            <person name="Song T."/>
            <person name="Ouyang P."/>
            <person name="Xie J."/>
        </authorList>
    </citation>
    <scope>NUCLEOTIDE SEQUENCE [LARGE SCALE GENOMIC DNA]</scope>
    <source>
        <strain evidence="8 9">ATCC 25775</strain>
    </source>
</reference>
<dbReference type="PANTHER" id="PTHR30026">
    <property type="entry name" value="OUTER MEMBRANE PROTEIN TOLC"/>
    <property type="match status" value="1"/>
</dbReference>
<dbReference type="GO" id="GO:0015562">
    <property type="term" value="F:efflux transmembrane transporter activity"/>
    <property type="evidence" value="ECO:0007669"/>
    <property type="project" value="InterPro"/>
</dbReference>
<dbReference type="SUPFAM" id="SSF56954">
    <property type="entry name" value="Outer membrane efflux proteins (OEP)"/>
    <property type="match status" value="1"/>
</dbReference>
<keyword evidence="3" id="KW-0812">Transmembrane</keyword>
<keyword evidence="4" id="KW-0472">Membrane</keyword>
<dbReference type="KEGG" id="csq:CSCA_3720"/>
<feature type="chain" id="PRO_5002410998" description="Outer membrane efflux protein" evidence="7">
    <location>
        <begin position="25"/>
        <end position="385"/>
    </location>
</feature>
<feature type="signal peptide" evidence="7">
    <location>
        <begin position="1"/>
        <end position="24"/>
    </location>
</feature>
<evidence type="ECO:0000313" key="8">
    <source>
        <dbReference type="EMBL" id="AKA70845.1"/>
    </source>
</evidence>
<evidence type="ECO:0000256" key="6">
    <source>
        <dbReference type="SAM" id="Coils"/>
    </source>
</evidence>
<name>A0A0E3K2J5_CLOSL</name>
<evidence type="ECO:0000256" key="1">
    <source>
        <dbReference type="ARBA" id="ARBA00004442"/>
    </source>
</evidence>
<keyword evidence="2" id="KW-1134">Transmembrane beta strand</keyword>
<accession>A0A0E3K2J5</accession>
<keyword evidence="7" id="KW-0732">Signal</keyword>
<gene>
    <name evidence="8" type="ORF">CSCA_3720</name>
</gene>
<evidence type="ECO:0000256" key="5">
    <source>
        <dbReference type="ARBA" id="ARBA00023237"/>
    </source>
</evidence>
<dbReference type="Gene3D" id="1.20.1600.10">
    <property type="entry name" value="Outer membrane efflux proteins (OEP)"/>
    <property type="match status" value="2"/>
</dbReference>
<feature type="coiled-coil region" evidence="6">
    <location>
        <begin position="129"/>
        <end position="201"/>
    </location>
</feature>
<dbReference type="STRING" id="1548.CSCA_3720"/>
<evidence type="ECO:0008006" key="10">
    <source>
        <dbReference type="Google" id="ProtNLM"/>
    </source>
</evidence>
<protein>
    <recommendedName>
        <fullName evidence="10">Outer membrane efflux protein</fullName>
    </recommendedName>
</protein>
<dbReference type="AlphaFoldDB" id="A0A0E3K2J5"/>
<dbReference type="Proteomes" id="UP000033115">
    <property type="component" value="Chromosome"/>
</dbReference>
<evidence type="ECO:0000256" key="2">
    <source>
        <dbReference type="ARBA" id="ARBA00022452"/>
    </source>
</evidence>
<organism evidence="8 9">
    <name type="scientific">Clostridium scatologenes</name>
    <dbReference type="NCBI Taxonomy" id="1548"/>
    <lineage>
        <taxon>Bacteria</taxon>
        <taxon>Bacillati</taxon>
        <taxon>Bacillota</taxon>
        <taxon>Clostridia</taxon>
        <taxon>Eubacteriales</taxon>
        <taxon>Clostridiaceae</taxon>
        <taxon>Clostridium</taxon>
    </lineage>
</organism>
<dbReference type="InterPro" id="IPR051906">
    <property type="entry name" value="TolC-like"/>
</dbReference>
<keyword evidence="6" id="KW-0175">Coiled coil</keyword>
<dbReference type="GO" id="GO:1990281">
    <property type="term" value="C:efflux pump complex"/>
    <property type="evidence" value="ECO:0007669"/>
    <property type="project" value="TreeGrafter"/>
</dbReference>
<evidence type="ECO:0000256" key="4">
    <source>
        <dbReference type="ARBA" id="ARBA00023136"/>
    </source>
</evidence>
<dbReference type="GO" id="GO:0015288">
    <property type="term" value="F:porin activity"/>
    <property type="evidence" value="ECO:0007669"/>
    <property type="project" value="TreeGrafter"/>
</dbReference>
<evidence type="ECO:0000256" key="7">
    <source>
        <dbReference type="SAM" id="SignalP"/>
    </source>
</evidence>
<keyword evidence="5" id="KW-0998">Cell outer membrane</keyword>
<dbReference type="GO" id="GO:0009279">
    <property type="term" value="C:cell outer membrane"/>
    <property type="evidence" value="ECO:0007669"/>
    <property type="project" value="UniProtKB-SubCell"/>
</dbReference>
<keyword evidence="9" id="KW-1185">Reference proteome</keyword>
<proteinExistence type="predicted"/>
<evidence type="ECO:0000256" key="3">
    <source>
        <dbReference type="ARBA" id="ARBA00022692"/>
    </source>
</evidence>
<comment type="subcellular location">
    <subcellularLocation>
        <location evidence="1">Cell outer membrane</location>
    </subcellularLocation>
</comment>
<evidence type="ECO:0000313" key="9">
    <source>
        <dbReference type="Proteomes" id="UP000033115"/>
    </source>
</evidence>